<protein>
    <submittedName>
        <fullName evidence="3">Uncharacterized protein</fullName>
    </submittedName>
</protein>
<proteinExistence type="predicted"/>
<dbReference type="WBParaSite" id="nRc.2.0.1.t27092-RA">
    <property type="protein sequence ID" value="nRc.2.0.1.t27092-RA"/>
    <property type="gene ID" value="nRc.2.0.1.g27092"/>
</dbReference>
<accession>A0A915JLX6</accession>
<dbReference type="Proteomes" id="UP000887565">
    <property type="component" value="Unplaced"/>
</dbReference>
<feature type="compositionally biased region" description="Gly residues" evidence="1">
    <location>
        <begin position="66"/>
        <end position="79"/>
    </location>
</feature>
<evidence type="ECO:0000256" key="1">
    <source>
        <dbReference type="SAM" id="MobiDB-lite"/>
    </source>
</evidence>
<feature type="compositionally biased region" description="Low complexity" evidence="1">
    <location>
        <begin position="37"/>
        <end position="61"/>
    </location>
</feature>
<evidence type="ECO:0000313" key="2">
    <source>
        <dbReference type="Proteomes" id="UP000887565"/>
    </source>
</evidence>
<organism evidence="2 3">
    <name type="scientific">Romanomermis culicivorax</name>
    <name type="common">Nematode worm</name>
    <dbReference type="NCBI Taxonomy" id="13658"/>
    <lineage>
        <taxon>Eukaryota</taxon>
        <taxon>Metazoa</taxon>
        <taxon>Ecdysozoa</taxon>
        <taxon>Nematoda</taxon>
        <taxon>Enoplea</taxon>
        <taxon>Dorylaimia</taxon>
        <taxon>Mermithida</taxon>
        <taxon>Mermithoidea</taxon>
        <taxon>Mermithidae</taxon>
        <taxon>Romanomermis</taxon>
    </lineage>
</organism>
<reference evidence="3" key="1">
    <citation type="submission" date="2022-11" db="UniProtKB">
        <authorList>
            <consortium name="WormBaseParasite"/>
        </authorList>
    </citation>
    <scope>IDENTIFICATION</scope>
</reference>
<sequence length="154" mass="15698">MLRIQEYKFNENQNRAYLEKVEPFGPGKPCIPGLPGNPGSPESPAGPAGPIFPGFPSLPGSPGSPGSPGGPFGPGGPGGPATSIDPPIAGAALELVPKLSVIGSKVCRGVVPVLNEPMVVSIRVVKMGGVSVKIGVVVKTCLVKDCVERIWIVL</sequence>
<name>A0A915JLX6_ROMCU</name>
<evidence type="ECO:0000313" key="3">
    <source>
        <dbReference type="WBParaSite" id="nRc.2.0.1.t27092-RA"/>
    </source>
</evidence>
<feature type="region of interest" description="Disordered" evidence="1">
    <location>
        <begin position="29"/>
        <end position="84"/>
    </location>
</feature>
<keyword evidence="2" id="KW-1185">Reference proteome</keyword>
<dbReference type="AlphaFoldDB" id="A0A915JLX6"/>